<evidence type="ECO:0000256" key="8">
    <source>
        <dbReference type="ARBA" id="ARBA00023002"/>
    </source>
</evidence>
<keyword evidence="6" id="KW-0274">FAD</keyword>
<keyword evidence="4" id="KW-0285">Flavoprotein</keyword>
<reference evidence="15 16" key="1">
    <citation type="journal article" date="2011" name="Cell">
        <title>The monarch butterfly genome yields insights into long-distance migration.</title>
        <authorList>
            <person name="Zhan S."/>
            <person name="Merlin C."/>
            <person name="Boore J.L."/>
            <person name="Reppert S.M."/>
        </authorList>
    </citation>
    <scope>NUCLEOTIDE SEQUENCE [LARGE SCALE GENOMIC DNA]</scope>
    <source>
        <strain evidence="15">F-2</strain>
    </source>
</reference>
<feature type="domain" description="Mitochondrial apoptosis-inducing factor C-terminal" evidence="14">
    <location>
        <begin position="675"/>
        <end position="773"/>
    </location>
</feature>
<evidence type="ECO:0000256" key="7">
    <source>
        <dbReference type="ARBA" id="ARBA00022946"/>
    </source>
</evidence>
<comment type="subcellular location">
    <subcellularLocation>
        <location evidence="2">Mitochondrion</location>
    </subcellularLocation>
</comment>
<dbReference type="Proteomes" id="UP000007151">
    <property type="component" value="Unassembled WGS sequence"/>
</dbReference>
<evidence type="ECO:0000256" key="5">
    <source>
        <dbReference type="ARBA" id="ARBA00022703"/>
    </source>
</evidence>
<comment type="similarity">
    <text evidence="3">Belongs to the FAD-dependent oxidoreductase family.</text>
</comment>
<dbReference type="SMART" id="SM01353">
    <property type="entry name" value="AIF_C"/>
    <property type="match status" value="1"/>
</dbReference>
<evidence type="ECO:0000313" key="15">
    <source>
        <dbReference type="EMBL" id="OWR48986.1"/>
    </source>
</evidence>
<comment type="catalytic activity">
    <reaction evidence="11">
        <text>A + NADH + H(+) = AH2 + NAD(+)</text>
        <dbReference type="Rhea" id="RHEA:11356"/>
        <dbReference type="ChEBI" id="CHEBI:13193"/>
        <dbReference type="ChEBI" id="CHEBI:15378"/>
        <dbReference type="ChEBI" id="CHEBI:17499"/>
        <dbReference type="ChEBI" id="CHEBI:57540"/>
        <dbReference type="ChEBI" id="CHEBI:57945"/>
    </reaction>
</comment>
<gene>
    <name evidence="15" type="ORF">KGM_211545</name>
</gene>
<dbReference type="KEGG" id="dpl:KGM_211545"/>
<dbReference type="PRINTS" id="PR00411">
    <property type="entry name" value="PNDRDTASEI"/>
</dbReference>
<proteinExistence type="inferred from homology"/>
<dbReference type="eggNOG" id="KOG1346">
    <property type="taxonomic scope" value="Eukaryota"/>
</dbReference>
<feature type="region of interest" description="Disordered" evidence="12">
    <location>
        <begin position="31"/>
        <end position="61"/>
    </location>
</feature>
<dbReference type="SUPFAM" id="SSF55424">
    <property type="entry name" value="FAD/NAD-linked reductases, dimerisation (C-terminal) domain"/>
    <property type="match status" value="1"/>
</dbReference>
<dbReference type="GO" id="GO:0005739">
    <property type="term" value="C:mitochondrion"/>
    <property type="evidence" value="ECO:0007669"/>
    <property type="project" value="UniProtKB-SubCell"/>
</dbReference>
<dbReference type="GO" id="GO:0006915">
    <property type="term" value="P:apoptotic process"/>
    <property type="evidence" value="ECO:0007669"/>
    <property type="project" value="UniProtKB-KW"/>
</dbReference>
<dbReference type="InterPro" id="IPR029324">
    <property type="entry name" value="AIF_C"/>
</dbReference>
<feature type="region of interest" description="Disordered" evidence="12">
    <location>
        <begin position="112"/>
        <end position="145"/>
    </location>
</feature>
<protein>
    <submittedName>
        <fullName evidence="15">Apoptosis-inducing factor</fullName>
    </submittedName>
</protein>
<keyword evidence="7" id="KW-0809">Transit peptide</keyword>
<evidence type="ECO:0000259" key="14">
    <source>
        <dbReference type="Pfam" id="PF14721"/>
    </source>
</evidence>
<evidence type="ECO:0000256" key="9">
    <source>
        <dbReference type="ARBA" id="ARBA00023027"/>
    </source>
</evidence>
<evidence type="ECO:0000256" key="11">
    <source>
        <dbReference type="ARBA" id="ARBA00047786"/>
    </source>
</evidence>
<dbReference type="GO" id="GO:0016174">
    <property type="term" value="F:NAD(P)H oxidase H2O2-forming activity"/>
    <property type="evidence" value="ECO:0007669"/>
    <property type="project" value="TreeGrafter"/>
</dbReference>
<dbReference type="Pfam" id="PF14721">
    <property type="entry name" value="AIF_C"/>
    <property type="match status" value="1"/>
</dbReference>
<dbReference type="SUPFAM" id="SSF51905">
    <property type="entry name" value="FAD/NAD(P)-binding domain"/>
    <property type="match status" value="1"/>
</dbReference>
<dbReference type="AlphaFoldDB" id="A0A212F5H5"/>
<comment type="caution">
    <text evidence="15">The sequence shown here is derived from an EMBL/GenBank/DDBJ whole genome shotgun (WGS) entry which is preliminary data.</text>
</comment>
<dbReference type="InParanoid" id="A0A212F5H5"/>
<evidence type="ECO:0000256" key="6">
    <source>
        <dbReference type="ARBA" id="ARBA00022827"/>
    </source>
</evidence>
<dbReference type="InterPro" id="IPR036188">
    <property type="entry name" value="FAD/NAD-bd_sf"/>
</dbReference>
<evidence type="ECO:0000256" key="1">
    <source>
        <dbReference type="ARBA" id="ARBA00001974"/>
    </source>
</evidence>
<evidence type="ECO:0000259" key="13">
    <source>
        <dbReference type="Pfam" id="PF07992"/>
    </source>
</evidence>
<evidence type="ECO:0000256" key="2">
    <source>
        <dbReference type="ARBA" id="ARBA00004173"/>
    </source>
</evidence>
<keyword evidence="10" id="KW-0496">Mitochondrion</keyword>
<dbReference type="PANTHER" id="PTHR43557">
    <property type="entry name" value="APOPTOSIS-INDUCING FACTOR 1"/>
    <property type="match status" value="1"/>
</dbReference>
<dbReference type="PRINTS" id="PR00368">
    <property type="entry name" value="FADPNR"/>
</dbReference>
<dbReference type="GO" id="GO:0046983">
    <property type="term" value="F:protein dimerization activity"/>
    <property type="evidence" value="ECO:0007669"/>
    <property type="project" value="InterPro"/>
</dbReference>
<comment type="cofactor">
    <cofactor evidence="1">
        <name>FAD</name>
        <dbReference type="ChEBI" id="CHEBI:57692"/>
    </cofactor>
</comment>
<dbReference type="Gene3D" id="3.30.390.30">
    <property type="match status" value="1"/>
</dbReference>
<keyword evidence="8" id="KW-0560">Oxidoreductase</keyword>
<dbReference type="STRING" id="278856.A0A212F5H5"/>
<keyword evidence="5" id="KW-0053">Apoptosis</keyword>
<dbReference type="InterPro" id="IPR016156">
    <property type="entry name" value="FAD/NAD-linked_Rdtase_dimer_sf"/>
</dbReference>
<dbReference type="GO" id="GO:0033108">
    <property type="term" value="P:mitochondrial respiratory chain complex assembly"/>
    <property type="evidence" value="ECO:0007669"/>
    <property type="project" value="TreeGrafter"/>
</dbReference>
<dbReference type="GO" id="GO:0071949">
    <property type="term" value="F:FAD binding"/>
    <property type="evidence" value="ECO:0007669"/>
    <property type="project" value="TreeGrafter"/>
</dbReference>
<dbReference type="InterPro" id="IPR050446">
    <property type="entry name" value="FAD-oxidoreductase/Apoptosis"/>
</dbReference>
<evidence type="ECO:0000256" key="12">
    <source>
        <dbReference type="SAM" id="MobiDB-lite"/>
    </source>
</evidence>
<sequence length="827" mass="94232">MMNYSFRYYNHIRQFNSGVLALTNKSNIGNSRNYAQDKGGCKETPQHEGKRVESWPKPDPPPPAWRCECPWEPQPPNYDPYRIKVPDIAVPPLPPSNAKWTGLVLMTQAGQEGQGYQNQHHQHGQYNPYGQQYGQSGQEEAEREEESQGFFGYLKSLFGRGKKGKGEGEASMIGQKICLSLDLMSRGSCLNNMQDLFQNSPIVHPDYWKDKPEKRATPPQCDVQEPLPKLGYHGKYKYMYAFHEPWKPLDRLSLLAQAEKEETLKSEESYDRLCPHQRPLFREACPRSSTLPSPPAASLSMDLCLVFFDVPRNNGPGRPRRKIKRPYHCKDLPACVQYLIVGGGSAAWAAHRAILEHDETAKIFFITKEDCLPYKQPPMSKHMWWNAEPPDIKKLNYVEDFRRHTMYFAECEHFMDPIKFYRKKKGPAISIATGWCVLRVDADDHVVWVKTMCGEQPIYYERSKAKTLSIFKAAPKEVRDRVTTLHTIRDLEIAYRKVKSSKHVTIIGGGLLGCELAWYLGRMNKVVERPEDEDPIEFVHVIKDKGLLAGTLPEYLGEWAVEKIKCEGVTVMPKTQVYDAFPSEDGRLQLTLSNGSSLVTDYVLVAIGSEPREDLAAPSFLELDPVNGGFLVNTELEARTHLYIAGDAASFYSQWKDTRIRLTNFGSAEEQGLIAGANMTGYWTPCNMEPHFELKLGESLEVEAVGEVGACMPTIGIFKPCNEDVQPQVKSGSQGDGDRPCYKKSEEYKNRYKRGMLFYLRDETVVGMIFWNMPPVDDRYMAATELLRARPHYKEINMLAHLMGFEELKCDYLSEELLREPGPCIKK</sequence>
<evidence type="ECO:0000313" key="16">
    <source>
        <dbReference type="Proteomes" id="UP000007151"/>
    </source>
</evidence>
<keyword evidence="9" id="KW-0520">NAD</keyword>
<name>A0A212F5H5_DANPL</name>
<evidence type="ECO:0000256" key="10">
    <source>
        <dbReference type="ARBA" id="ARBA00023128"/>
    </source>
</evidence>
<dbReference type="PANTHER" id="PTHR43557:SF4">
    <property type="entry name" value="APOPTOSIS-INDUCING FACTOR 1, MITOCHONDRIAL"/>
    <property type="match status" value="1"/>
</dbReference>
<feature type="compositionally biased region" description="Basic and acidic residues" evidence="12">
    <location>
        <begin position="39"/>
        <end position="56"/>
    </location>
</feature>
<dbReference type="Pfam" id="PF07992">
    <property type="entry name" value="Pyr_redox_2"/>
    <property type="match status" value="1"/>
</dbReference>
<evidence type="ECO:0000256" key="3">
    <source>
        <dbReference type="ARBA" id="ARBA00006442"/>
    </source>
</evidence>
<feature type="domain" description="FAD/NAD(P)-binding" evidence="13">
    <location>
        <begin position="337"/>
        <end position="657"/>
    </location>
</feature>
<feature type="compositionally biased region" description="Low complexity" evidence="12">
    <location>
        <begin position="112"/>
        <end position="138"/>
    </location>
</feature>
<dbReference type="InterPro" id="IPR023753">
    <property type="entry name" value="FAD/NAD-binding_dom"/>
</dbReference>
<dbReference type="Gene3D" id="3.50.50.60">
    <property type="entry name" value="FAD/NAD(P)-binding domain"/>
    <property type="match status" value="2"/>
</dbReference>
<keyword evidence="16" id="KW-1185">Reference proteome</keyword>
<evidence type="ECO:0000256" key="4">
    <source>
        <dbReference type="ARBA" id="ARBA00022630"/>
    </source>
</evidence>
<organism evidence="15 16">
    <name type="scientific">Danaus plexippus plexippus</name>
    <dbReference type="NCBI Taxonomy" id="278856"/>
    <lineage>
        <taxon>Eukaryota</taxon>
        <taxon>Metazoa</taxon>
        <taxon>Ecdysozoa</taxon>
        <taxon>Arthropoda</taxon>
        <taxon>Hexapoda</taxon>
        <taxon>Insecta</taxon>
        <taxon>Pterygota</taxon>
        <taxon>Neoptera</taxon>
        <taxon>Endopterygota</taxon>
        <taxon>Lepidoptera</taxon>
        <taxon>Glossata</taxon>
        <taxon>Ditrysia</taxon>
        <taxon>Papilionoidea</taxon>
        <taxon>Nymphalidae</taxon>
        <taxon>Danainae</taxon>
        <taxon>Danaini</taxon>
        <taxon>Danaina</taxon>
        <taxon>Danaus</taxon>
        <taxon>Danaus</taxon>
    </lineage>
</organism>
<dbReference type="EMBL" id="AGBW02010196">
    <property type="protein sequence ID" value="OWR48986.1"/>
    <property type="molecule type" value="Genomic_DNA"/>
</dbReference>
<accession>A0A212F5H5</accession>